<evidence type="ECO:0000313" key="2">
    <source>
        <dbReference type="Proteomes" id="UP001367922"/>
    </source>
</evidence>
<keyword evidence="1" id="KW-0282">Flagellum</keyword>
<protein>
    <submittedName>
        <fullName evidence="1">Flagellar biosynthesis protein FlgG</fullName>
    </submittedName>
</protein>
<name>A0ABU8FX36_9BACI</name>
<gene>
    <name evidence="1" type="ORF">WAX78_14090</name>
</gene>
<dbReference type="Proteomes" id="UP001367922">
    <property type="component" value="Unassembled WGS sequence"/>
</dbReference>
<keyword evidence="1" id="KW-0966">Cell projection</keyword>
<accession>A0ABU8FX36</accession>
<proteinExistence type="predicted"/>
<keyword evidence="1" id="KW-0969">Cilium</keyword>
<comment type="caution">
    <text evidence="1">The sequence shown here is derived from an EMBL/GenBank/DDBJ whole genome shotgun (WGS) entry which is preliminary data.</text>
</comment>
<evidence type="ECO:0000313" key="1">
    <source>
        <dbReference type="EMBL" id="MEI4830583.1"/>
    </source>
</evidence>
<dbReference type="RefSeq" id="WP_336482902.1">
    <property type="nucleotide sequence ID" value="NZ_JBAWSV010000004.1"/>
</dbReference>
<sequence length="90" mass="10678">MNNKAYEEFVSCFNNTNDVIVSEEVLETRMKEFNTWFSILDEPTRIQIADEVILLITKAKEQIRHKQRTLEEVILVNDSRMKANSFYGKY</sequence>
<dbReference type="EMBL" id="JBAWSV010000004">
    <property type="protein sequence ID" value="MEI4830583.1"/>
    <property type="molecule type" value="Genomic_DNA"/>
</dbReference>
<keyword evidence="2" id="KW-1185">Reference proteome</keyword>
<organism evidence="1 2">
    <name type="scientific">Bacillus yunxiaonensis</name>
    <dbReference type="NCBI Taxonomy" id="3127665"/>
    <lineage>
        <taxon>Bacteria</taxon>
        <taxon>Bacillati</taxon>
        <taxon>Bacillota</taxon>
        <taxon>Bacilli</taxon>
        <taxon>Bacillales</taxon>
        <taxon>Bacillaceae</taxon>
        <taxon>Bacillus</taxon>
    </lineage>
</organism>
<reference evidence="1 2" key="1">
    <citation type="submission" date="2024-01" db="EMBL/GenBank/DDBJ databases">
        <title>Seven novel Bacillus-like species.</title>
        <authorList>
            <person name="Liu G."/>
        </authorList>
    </citation>
    <scope>NUCLEOTIDE SEQUENCE [LARGE SCALE GENOMIC DNA]</scope>
    <source>
        <strain evidence="1 2">FJAT-53711</strain>
    </source>
</reference>